<proteinExistence type="predicted"/>
<dbReference type="OrthoDB" id="9789566at2"/>
<dbReference type="GO" id="GO:0003700">
    <property type="term" value="F:DNA-binding transcription factor activity"/>
    <property type="evidence" value="ECO:0007669"/>
    <property type="project" value="TreeGrafter"/>
</dbReference>
<evidence type="ECO:0000256" key="4">
    <source>
        <dbReference type="PROSITE-ProRule" id="PRU00335"/>
    </source>
</evidence>
<evidence type="ECO:0000256" key="5">
    <source>
        <dbReference type="SAM" id="MobiDB-lite"/>
    </source>
</evidence>
<gene>
    <name evidence="7" type="ORF">AW736_20040</name>
</gene>
<dbReference type="RefSeq" id="WP_068772093.1">
    <property type="nucleotide sequence ID" value="NZ_CP109796.1"/>
</dbReference>
<dbReference type="PANTHER" id="PTHR30055">
    <property type="entry name" value="HTH-TYPE TRANSCRIPTIONAL REGULATOR RUTR"/>
    <property type="match status" value="1"/>
</dbReference>
<feature type="DNA-binding region" description="H-T-H motif" evidence="4">
    <location>
        <begin position="25"/>
        <end position="44"/>
    </location>
</feature>
<evidence type="ECO:0000256" key="3">
    <source>
        <dbReference type="ARBA" id="ARBA00023163"/>
    </source>
</evidence>
<feature type="compositionally biased region" description="Polar residues" evidence="5">
    <location>
        <begin position="213"/>
        <end position="227"/>
    </location>
</feature>
<reference evidence="7 8" key="1">
    <citation type="submission" date="2016-01" db="EMBL/GenBank/DDBJ databases">
        <title>High potential of lignocellulose degradation of a new Verrucomicrobia species.</title>
        <authorList>
            <person name="Wang Y."/>
            <person name="Shi Y."/>
            <person name="Qiu Z."/>
            <person name="Liu S."/>
            <person name="Yang H."/>
        </authorList>
    </citation>
    <scope>NUCLEOTIDE SEQUENCE [LARGE SCALE GENOMIC DNA]</scope>
    <source>
        <strain evidence="7 8">TSB47</strain>
    </source>
</reference>
<evidence type="ECO:0000313" key="7">
    <source>
        <dbReference type="EMBL" id="OAM87882.1"/>
    </source>
</evidence>
<sequence>MPETETTILLAAKAVFLRKGLEAASMQDIAVEAGISRTLLHYYYRTKETLFRAILVHAVCEIIPRIASIVETDLPLMTKIERVVDNYLQLLLDDPLLPHFLVIEIRRDPQVLVELIRSRSGNFGALNRVQQQIADELRIPVPARHALAHLFTSVYGLVLFPFLAKPALDEVFFGDDPQAFPRFMQAQKPIILAMLAGLMKTPPAIPANGSPKAKTQNSPRRSSTIRR</sequence>
<dbReference type="InterPro" id="IPR009057">
    <property type="entry name" value="Homeodomain-like_sf"/>
</dbReference>
<feature type="domain" description="HTH tetR-type" evidence="6">
    <location>
        <begin position="2"/>
        <end position="62"/>
    </location>
</feature>
<dbReference type="PANTHER" id="PTHR30055:SF234">
    <property type="entry name" value="HTH-TYPE TRANSCRIPTIONAL REGULATOR BETI"/>
    <property type="match status" value="1"/>
</dbReference>
<evidence type="ECO:0000256" key="2">
    <source>
        <dbReference type="ARBA" id="ARBA00023125"/>
    </source>
</evidence>
<dbReference type="STRING" id="1184151.AW736_20040"/>
<accession>A0A178ICY8</accession>
<evidence type="ECO:0000256" key="1">
    <source>
        <dbReference type="ARBA" id="ARBA00023015"/>
    </source>
</evidence>
<dbReference type="InterPro" id="IPR050109">
    <property type="entry name" value="HTH-type_TetR-like_transc_reg"/>
</dbReference>
<dbReference type="InterPro" id="IPR001647">
    <property type="entry name" value="HTH_TetR"/>
</dbReference>
<dbReference type="Pfam" id="PF00440">
    <property type="entry name" value="TetR_N"/>
    <property type="match status" value="1"/>
</dbReference>
<evidence type="ECO:0000313" key="8">
    <source>
        <dbReference type="Proteomes" id="UP000078486"/>
    </source>
</evidence>
<dbReference type="Proteomes" id="UP000078486">
    <property type="component" value="Unassembled WGS sequence"/>
</dbReference>
<name>A0A178ICY8_9BACT</name>
<comment type="caution">
    <text evidence="7">The sequence shown here is derived from an EMBL/GenBank/DDBJ whole genome shotgun (WGS) entry which is preliminary data.</text>
</comment>
<dbReference type="SUPFAM" id="SSF46689">
    <property type="entry name" value="Homeodomain-like"/>
    <property type="match status" value="1"/>
</dbReference>
<feature type="region of interest" description="Disordered" evidence="5">
    <location>
        <begin position="204"/>
        <end position="227"/>
    </location>
</feature>
<evidence type="ECO:0000259" key="6">
    <source>
        <dbReference type="PROSITE" id="PS50977"/>
    </source>
</evidence>
<dbReference type="Gene3D" id="1.10.357.10">
    <property type="entry name" value="Tetracycline Repressor, domain 2"/>
    <property type="match status" value="1"/>
</dbReference>
<protein>
    <recommendedName>
        <fullName evidence="6">HTH tetR-type domain-containing protein</fullName>
    </recommendedName>
</protein>
<keyword evidence="8" id="KW-1185">Reference proteome</keyword>
<keyword evidence="2 4" id="KW-0238">DNA-binding</keyword>
<keyword evidence="1" id="KW-0805">Transcription regulation</keyword>
<dbReference type="GO" id="GO:0000976">
    <property type="term" value="F:transcription cis-regulatory region binding"/>
    <property type="evidence" value="ECO:0007669"/>
    <property type="project" value="TreeGrafter"/>
</dbReference>
<dbReference type="EMBL" id="LRRQ01000154">
    <property type="protein sequence ID" value="OAM87882.1"/>
    <property type="molecule type" value="Genomic_DNA"/>
</dbReference>
<dbReference type="PRINTS" id="PR00455">
    <property type="entry name" value="HTHTETR"/>
</dbReference>
<organism evidence="7 8">
    <name type="scientific">Termitidicoccus mucosus</name>
    <dbReference type="NCBI Taxonomy" id="1184151"/>
    <lineage>
        <taxon>Bacteria</taxon>
        <taxon>Pseudomonadati</taxon>
        <taxon>Verrucomicrobiota</taxon>
        <taxon>Opitutia</taxon>
        <taxon>Opitutales</taxon>
        <taxon>Opitutaceae</taxon>
        <taxon>Termitidicoccus</taxon>
    </lineage>
</organism>
<dbReference type="AlphaFoldDB" id="A0A178ICY8"/>
<keyword evidence="3" id="KW-0804">Transcription</keyword>
<dbReference type="PROSITE" id="PS50977">
    <property type="entry name" value="HTH_TETR_2"/>
    <property type="match status" value="1"/>
</dbReference>